<dbReference type="EnsemblPlants" id="AET1Gv20985100.9">
    <property type="protein sequence ID" value="AET1Gv20985100.9"/>
    <property type="gene ID" value="AET1Gv20985100"/>
</dbReference>
<feature type="region of interest" description="Disordered" evidence="1">
    <location>
        <begin position="173"/>
        <end position="193"/>
    </location>
</feature>
<reference evidence="3" key="2">
    <citation type="journal article" date="2017" name="Nat. Plants">
        <title>The Aegilops tauschii genome reveals multiple impacts of transposons.</title>
        <authorList>
            <person name="Zhao G."/>
            <person name="Zou C."/>
            <person name="Li K."/>
            <person name="Wang K."/>
            <person name="Li T."/>
            <person name="Gao L."/>
            <person name="Zhang X."/>
            <person name="Wang H."/>
            <person name="Yang Z."/>
            <person name="Liu X."/>
            <person name="Jiang W."/>
            <person name="Mao L."/>
            <person name="Kong X."/>
            <person name="Jiao Y."/>
            <person name="Jia J."/>
        </authorList>
    </citation>
    <scope>NUCLEOTIDE SEQUENCE [LARGE SCALE GENOMIC DNA]</scope>
    <source>
        <strain evidence="3">cv. AL8/78</strain>
    </source>
</reference>
<keyword evidence="3" id="KW-1185">Reference proteome</keyword>
<name>A0A452ZZJ3_AEGTS</name>
<accession>A0A452ZZJ3</accession>
<evidence type="ECO:0000256" key="1">
    <source>
        <dbReference type="SAM" id="MobiDB-lite"/>
    </source>
</evidence>
<evidence type="ECO:0000313" key="3">
    <source>
        <dbReference type="Proteomes" id="UP000015105"/>
    </source>
</evidence>
<dbReference type="Gramene" id="AET1Gv20985100.9">
    <property type="protein sequence ID" value="AET1Gv20985100.9"/>
    <property type="gene ID" value="AET1Gv20985100"/>
</dbReference>
<sequence length="352" mass="37096">RVDAAATEHGLRMARLALQYQDFANRYQLCLSHLADAAREAAAIRHDNSGLRLANNGLAGRVAMLAGNQASAVALADQLHRLHLGQMQAQAVPAPPVLPMPMPRLASSVEKLRPLHPGQMQAQVVPAPRLMPMARPASPAEKHAAMPKSISIRSNGYLKMDRNGKHRVTKPVNVGSVRSSKPNPCIPPTQSRGSVPIQSMPLTCSSICLCRCNASSSACSWAWTAPRRRSTRAAAAAGRRAVRSPRLPAGCSSRCTARACSRRSCATSGRRPGRARTATSASSRTASQSSARSSATHATRPRSAAWSSAAPSAPTATAATSATPSPPPTTSPSSTPDRYTWQCSIADGHSLC</sequence>
<reference evidence="2" key="5">
    <citation type="journal article" date="2021" name="G3 (Bethesda)">
        <title>Aegilops tauschii genome assembly Aet v5.0 features greater sequence contiguity and improved annotation.</title>
        <authorList>
            <person name="Wang L."/>
            <person name="Zhu T."/>
            <person name="Rodriguez J.C."/>
            <person name="Deal K.R."/>
            <person name="Dubcovsky J."/>
            <person name="McGuire P.E."/>
            <person name="Lux T."/>
            <person name="Spannagl M."/>
            <person name="Mayer K.F.X."/>
            <person name="Baldrich P."/>
            <person name="Meyers B.C."/>
            <person name="Huo N."/>
            <person name="Gu Y.Q."/>
            <person name="Zhou H."/>
            <person name="Devos K.M."/>
            <person name="Bennetzen J.L."/>
            <person name="Unver T."/>
            <person name="Budak H."/>
            <person name="Gulick P.J."/>
            <person name="Galiba G."/>
            <person name="Kalapos B."/>
            <person name="Nelson D.R."/>
            <person name="Li P."/>
            <person name="You F.M."/>
            <person name="Luo M.C."/>
            <person name="Dvorak J."/>
        </authorList>
    </citation>
    <scope>NUCLEOTIDE SEQUENCE [LARGE SCALE GENOMIC DNA]</scope>
    <source>
        <strain evidence="2">cv. AL8/78</strain>
    </source>
</reference>
<feature type="compositionally biased region" description="Polar residues" evidence="1">
    <location>
        <begin position="176"/>
        <end position="193"/>
    </location>
</feature>
<evidence type="ECO:0000313" key="2">
    <source>
        <dbReference type="EnsemblPlants" id="AET1Gv20985100.9"/>
    </source>
</evidence>
<feature type="region of interest" description="Disordered" evidence="1">
    <location>
        <begin position="265"/>
        <end position="340"/>
    </location>
</feature>
<protein>
    <submittedName>
        <fullName evidence="2">Uncharacterized protein</fullName>
    </submittedName>
</protein>
<organism evidence="2 3">
    <name type="scientific">Aegilops tauschii subsp. strangulata</name>
    <name type="common">Goatgrass</name>
    <dbReference type="NCBI Taxonomy" id="200361"/>
    <lineage>
        <taxon>Eukaryota</taxon>
        <taxon>Viridiplantae</taxon>
        <taxon>Streptophyta</taxon>
        <taxon>Embryophyta</taxon>
        <taxon>Tracheophyta</taxon>
        <taxon>Spermatophyta</taxon>
        <taxon>Magnoliopsida</taxon>
        <taxon>Liliopsida</taxon>
        <taxon>Poales</taxon>
        <taxon>Poaceae</taxon>
        <taxon>BOP clade</taxon>
        <taxon>Pooideae</taxon>
        <taxon>Triticodae</taxon>
        <taxon>Triticeae</taxon>
        <taxon>Triticinae</taxon>
        <taxon>Aegilops</taxon>
    </lineage>
</organism>
<dbReference type="Proteomes" id="UP000015105">
    <property type="component" value="Chromosome 1D"/>
</dbReference>
<dbReference type="AlphaFoldDB" id="A0A452ZZJ3"/>
<proteinExistence type="predicted"/>
<reference evidence="2" key="3">
    <citation type="journal article" date="2017" name="Nature">
        <title>Genome sequence of the progenitor of the wheat D genome Aegilops tauschii.</title>
        <authorList>
            <person name="Luo M.C."/>
            <person name="Gu Y.Q."/>
            <person name="Puiu D."/>
            <person name="Wang H."/>
            <person name="Twardziok S.O."/>
            <person name="Deal K.R."/>
            <person name="Huo N."/>
            <person name="Zhu T."/>
            <person name="Wang L."/>
            <person name="Wang Y."/>
            <person name="McGuire P.E."/>
            <person name="Liu S."/>
            <person name="Long H."/>
            <person name="Ramasamy R.K."/>
            <person name="Rodriguez J.C."/>
            <person name="Van S.L."/>
            <person name="Yuan L."/>
            <person name="Wang Z."/>
            <person name="Xia Z."/>
            <person name="Xiao L."/>
            <person name="Anderson O.D."/>
            <person name="Ouyang S."/>
            <person name="Liang Y."/>
            <person name="Zimin A.V."/>
            <person name="Pertea G."/>
            <person name="Qi P."/>
            <person name="Bennetzen J.L."/>
            <person name="Dai X."/>
            <person name="Dawson M.W."/>
            <person name="Muller H.G."/>
            <person name="Kugler K."/>
            <person name="Rivarola-Duarte L."/>
            <person name="Spannagl M."/>
            <person name="Mayer K.F.X."/>
            <person name="Lu F.H."/>
            <person name="Bevan M.W."/>
            <person name="Leroy P."/>
            <person name="Li P."/>
            <person name="You F.M."/>
            <person name="Sun Q."/>
            <person name="Liu Z."/>
            <person name="Lyons E."/>
            <person name="Wicker T."/>
            <person name="Salzberg S.L."/>
            <person name="Devos K.M."/>
            <person name="Dvorak J."/>
        </authorList>
    </citation>
    <scope>NUCLEOTIDE SEQUENCE [LARGE SCALE GENOMIC DNA]</scope>
    <source>
        <strain evidence="2">cv. AL8/78</strain>
    </source>
</reference>
<reference evidence="3" key="1">
    <citation type="journal article" date="2014" name="Science">
        <title>Ancient hybridizations among the ancestral genomes of bread wheat.</title>
        <authorList>
            <consortium name="International Wheat Genome Sequencing Consortium,"/>
            <person name="Marcussen T."/>
            <person name="Sandve S.R."/>
            <person name="Heier L."/>
            <person name="Spannagl M."/>
            <person name="Pfeifer M."/>
            <person name="Jakobsen K.S."/>
            <person name="Wulff B.B."/>
            <person name="Steuernagel B."/>
            <person name="Mayer K.F."/>
            <person name="Olsen O.A."/>
        </authorList>
    </citation>
    <scope>NUCLEOTIDE SEQUENCE [LARGE SCALE GENOMIC DNA]</scope>
    <source>
        <strain evidence="3">cv. AL8/78</strain>
    </source>
</reference>
<reference evidence="2" key="4">
    <citation type="submission" date="2019-03" db="UniProtKB">
        <authorList>
            <consortium name="EnsemblPlants"/>
        </authorList>
    </citation>
    <scope>IDENTIFICATION</scope>
</reference>
<feature type="compositionally biased region" description="Low complexity" evidence="1">
    <location>
        <begin position="265"/>
        <end position="323"/>
    </location>
</feature>